<feature type="domain" description="NAD-dependent epimerase/dehydratase" evidence="13">
    <location>
        <begin position="8"/>
        <end position="246"/>
    </location>
</feature>
<dbReference type="EMBL" id="BLKT01000003">
    <property type="protein sequence ID" value="GFG60224.1"/>
    <property type="molecule type" value="Genomic_DNA"/>
</dbReference>
<accession>A0A7I9WR49</accession>
<protein>
    <submittedName>
        <fullName evidence="14">dTDP-glucose 4,6-dehydratase</fullName>
    </submittedName>
</protein>
<dbReference type="PANTHER" id="PTHR43078:SF6">
    <property type="entry name" value="UDP-GLUCURONIC ACID DECARBOXYLASE 1"/>
    <property type="match status" value="1"/>
</dbReference>
<evidence type="ECO:0000256" key="7">
    <source>
        <dbReference type="ARBA" id="ARBA00023027"/>
    </source>
</evidence>
<keyword evidence="5" id="KW-0735">Signal-anchor</keyword>
<keyword evidence="8" id="KW-0333">Golgi apparatus</keyword>
<sequence>MSRELHTVLVAGGAGFLGTHLCGRLLDSGASVLCVDDLSTSLPGAESMWDGRAGYRFLRHDITRPLPDEVHRARFDTIFNLASPASPVDYLRLPLETLRVGALGTAALLELAEQHGARLVLASTSEVYGDPLQHPQSETYWGNVNPIGPRSVYDEAKRFAEALTFAHHRVHDVDVGVARIFNTYGPGMRVDDGRMVPTFCRQAILGEPVTVAGDGTQTRSLCFVDDTVGALVALGRAECAGPVNIGNPQELTVLQAAHLIRELAGSASPIVHTAAVTDDPKRRCPDIDTARDQLHWAPAVAHVVGLAATVAWFRAELMAVPDIATTEV</sequence>
<dbReference type="FunFam" id="3.40.50.720:FF:000065">
    <property type="entry name" value="UDP-glucuronic acid decarboxylase 1"/>
    <property type="match status" value="1"/>
</dbReference>
<dbReference type="GO" id="GO:0005737">
    <property type="term" value="C:cytoplasm"/>
    <property type="evidence" value="ECO:0007669"/>
    <property type="project" value="TreeGrafter"/>
</dbReference>
<keyword evidence="15" id="KW-1185">Reference proteome</keyword>
<evidence type="ECO:0000256" key="9">
    <source>
        <dbReference type="ARBA" id="ARBA00023136"/>
    </source>
</evidence>
<dbReference type="PANTHER" id="PTHR43078">
    <property type="entry name" value="UDP-GLUCURONIC ACID DECARBOXYLASE-RELATED"/>
    <property type="match status" value="1"/>
</dbReference>
<dbReference type="Proteomes" id="UP000465241">
    <property type="component" value="Unassembled WGS sequence"/>
</dbReference>
<keyword evidence="7" id="KW-0520">NAD</keyword>
<evidence type="ECO:0000313" key="15">
    <source>
        <dbReference type="Proteomes" id="UP000465241"/>
    </source>
</evidence>
<evidence type="ECO:0000313" key="14">
    <source>
        <dbReference type="EMBL" id="GFG60224.1"/>
    </source>
</evidence>
<dbReference type="GO" id="GO:0042732">
    <property type="term" value="P:D-xylose metabolic process"/>
    <property type="evidence" value="ECO:0007669"/>
    <property type="project" value="InterPro"/>
</dbReference>
<dbReference type="AlphaFoldDB" id="A0A7I9WR49"/>
<evidence type="ECO:0000256" key="4">
    <source>
        <dbReference type="ARBA" id="ARBA00022793"/>
    </source>
</evidence>
<dbReference type="Pfam" id="PF01370">
    <property type="entry name" value="Epimerase"/>
    <property type="match status" value="1"/>
</dbReference>
<dbReference type="GO" id="GO:0070403">
    <property type="term" value="F:NAD+ binding"/>
    <property type="evidence" value="ECO:0007669"/>
    <property type="project" value="InterPro"/>
</dbReference>
<dbReference type="InterPro" id="IPR001509">
    <property type="entry name" value="Epimerase_deHydtase"/>
</dbReference>
<comment type="caution">
    <text evidence="14">The sequence shown here is derived from an EMBL/GenBank/DDBJ whole genome shotgun (WGS) entry which is preliminary data.</text>
</comment>
<keyword evidence="11" id="KW-0456">Lyase</keyword>
<gene>
    <name evidence="14" type="primary">rfbB</name>
    <name evidence="14" type="ORF">MMUR_43600</name>
</gene>
<proteinExistence type="predicted"/>
<evidence type="ECO:0000256" key="3">
    <source>
        <dbReference type="ARBA" id="ARBA00022692"/>
    </source>
</evidence>
<keyword evidence="3" id="KW-0812">Transmembrane</keyword>
<dbReference type="GO" id="GO:0048040">
    <property type="term" value="F:UDP-glucuronate decarboxylase activity"/>
    <property type="evidence" value="ECO:0007669"/>
    <property type="project" value="TreeGrafter"/>
</dbReference>
<keyword evidence="6" id="KW-1133">Transmembrane helix</keyword>
<evidence type="ECO:0000259" key="13">
    <source>
        <dbReference type="Pfam" id="PF01370"/>
    </source>
</evidence>
<dbReference type="Gene3D" id="3.40.50.720">
    <property type="entry name" value="NAD(P)-binding Rossmann-like Domain"/>
    <property type="match status" value="1"/>
</dbReference>
<evidence type="ECO:0000256" key="1">
    <source>
        <dbReference type="ARBA" id="ARBA00001911"/>
    </source>
</evidence>
<keyword evidence="9" id="KW-0472">Membrane</keyword>
<keyword evidence="4" id="KW-0210">Decarboxylase</keyword>
<reference evidence="14 15" key="1">
    <citation type="journal article" date="2019" name="Emerg. Microbes Infect.">
        <title>Comprehensive subspecies identification of 175 nontuberculous mycobacteria species based on 7547 genomic profiles.</title>
        <authorList>
            <person name="Matsumoto Y."/>
            <person name="Kinjo T."/>
            <person name="Motooka D."/>
            <person name="Nabeya D."/>
            <person name="Jung N."/>
            <person name="Uechi K."/>
            <person name="Horii T."/>
            <person name="Iida T."/>
            <person name="Fujita J."/>
            <person name="Nakamura S."/>
        </authorList>
    </citation>
    <scope>NUCLEOTIDE SEQUENCE [LARGE SCALE GENOMIC DNA]</scope>
    <source>
        <strain evidence="14 15">JCM 13392</strain>
    </source>
</reference>
<evidence type="ECO:0000256" key="8">
    <source>
        <dbReference type="ARBA" id="ARBA00023034"/>
    </source>
</evidence>
<dbReference type="InterPro" id="IPR036291">
    <property type="entry name" value="NAD(P)-bd_dom_sf"/>
</dbReference>
<evidence type="ECO:0000256" key="5">
    <source>
        <dbReference type="ARBA" id="ARBA00022968"/>
    </source>
</evidence>
<keyword evidence="10" id="KW-0325">Glycoprotein</keyword>
<comment type="cofactor">
    <cofactor evidence="1">
        <name>NAD(+)</name>
        <dbReference type="ChEBI" id="CHEBI:57540"/>
    </cofactor>
</comment>
<name>A0A7I9WR49_9MYCO</name>
<evidence type="ECO:0000256" key="2">
    <source>
        <dbReference type="ARBA" id="ARBA00004323"/>
    </source>
</evidence>
<comment type="subcellular location">
    <subcellularLocation>
        <location evidence="2">Golgi apparatus membrane</location>
        <topology evidence="2">Single-pass type II membrane protein</topology>
    </subcellularLocation>
    <subcellularLocation>
        <location evidence="12">Golgi apparatus</location>
        <location evidence="12">Golgi stack membrane</location>
    </subcellularLocation>
</comment>
<dbReference type="SUPFAM" id="SSF51735">
    <property type="entry name" value="NAD(P)-binding Rossmann-fold domains"/>
    <property type="match status" value="1"/>
</dbReference>
<evidence type="ECO:0000256" key="10">
    <source>
        <dbReference type="ARBA" id="ARBA00023180"/>
    </source>
</evidence>
<organism evidence="14 15">
    <name type="scientific">Mycolicibacterium murale</name>
    <dbReference type="NCBI Taxonomy" id="182220"/>
    <lineage>
        <taxon>Bacteria</taxon>
        <taxon>Bacillati</taxon>
        <taxon>Actinomycetota</taxon>
        <taxon>Actinomycetes</taxon>
        <taxon>Mycobacteriales</taxon>
        <taxon>Mycobacteriaceae</taxon>
        <taxon>Mycolicibacterium</taxon>
    </lineage>
</organism>
<evidence type="ECO:0000256" key="6">
    <source>
        <dbReference type="ARBA" id="ARBA00022989"/>
    </source>
</evidence>
<dbReference type="RefSeq" id="WP_220100471.1">
    <property type="nucleotide sequence ID" value="NZ_BAAAMC010000034.1"/>
</dbReference>
<evidence type="ECO:0000256" key="11">
    <source>
        <dbReference type="ARBA" id="ARBA00023239"/>
    </source>
</evidence>
<dbReference type="InterPro" id="IPR044516">
    <property type="entry name" value="UXS-like"/>
</dbReference>
<evidence type="ECO:0000256" key="12">
    <source>
        <dbReference type="ARBA" id="ARBA00037859"/>
    </source>
</evidence>